<organism evidence="2 3">
    <name type="scientific">Cnephaeus nilssonii</name>
    <name type="common">Northern bat</name>
    <name type="synonym">Eptesicus nilssonii</name>
    <dbReference type="NCBI Taxonomy" id="3371016"/>
    <lineage>
        <taxon>Eukaryota</taxon>
        <taxon>Metazoa</taxon>
        <taxon>Chordata</taxon>
        <taxon>Craniata</taxon>
        <taxon>Vertebrata</taxon>
        <taxon>Euteleostomi</taxon>
        <taxon>Mammalia</taxon>
        <taxon>Eutheria</taxon>
        <taxon>Laurasiatheria</taxon>
        <taxon>Chiroptera</taxon>
        <taxon>Yangochiroptera</taxon>
        <taxon>Vespertilionidae</taxon>
        <taxon>Cnephaeus</taxon>
    </lineage>
</organism>
<dbReference type="GO" id="GO:0031624">
    <property type="term" value="F:ubiquitin conjugating enzyme binding"/>
    <property type="evidence" value="ECO:0007669"/>
    <property type="project" value="TreeGrafter"/>
</dbReference>
<comment type="caution">
    <text evidence="2">The sequence shown here is derived from an EMBL/GenBank/DDBJ whole genome shotgun (WGS) entry which is preliminary data.</text>
</comment>
<evidence type="ECO:0000256" key="1">
    <source>
        <dbReference type="SAM" id="MobiDB-lite"/>
    </source>
</evidence>
<dbReference type="InterPro" id="IPR033263">
    <property type="entry name" value="RNF180"/>
</dbReference>
<dbReference type="GO" id="GO:0032436">
    <property type="term" value="P:positive regulation of proteasomal ubiquitin-dependent protein catabolic process"/>
    <property type="evidence" value="ECO:0007669"/>
    <property type="project" value="TreeGrafter"/>
</dbReference>
<gene>
    <name evidence="2" type="ORF">QTO34_013939</name>
</gene>
<protein>
    <recommendedName>
        <fullName evidence="4">E3 ubiquitin-protein ligase RNF180</fullName>
    </recommendedName>
</protein>
<reference evidence="2" key="1">
    <citation type="submission" date="2023-06" db="EMBL/GenBank/DDBJ databases">
        <title>Reference genome for the Northern bat (Eptesicus nilssonii), a most northern bat species.</title>
        <authorList>
            <person name="Laine V.N."/>
            <person name="Pulliainen A.T."/>
            <person name="Lilley T.M."/>
        </authorList>
    </citation>
    <scope>NUCLEOTIDE SEQUENCE</scope>
    <source>
        <strain evidence="2">BLF_Eptnil</strain>
        <tissue evidence="2">Kidney</tissue>
    </source>
</reference>
<dbReference type="GO" id="GO:0000209">
    <property type="term" value="P:protein polyubiquitination"/>
    <property type="evidence" value="ECO:0007669"/>
    <property type="project" value="InterPro"/>
</dbReference>
<evidence type="ECO:0008006" key="4">
    <source>
        <dbReference type="Google" id="ProtNLM"/>
    </source>
</evidence>
<proteinExistence type="predicted"/>
<dbReference type="GO" id="GO:0005789">
    <property type="term" value="C:endoplasmic reticulum membrane"/>
    <property type="evidence" value="ECO:0007669"/>
    <property type="project" value="TreeGrafter"/>
</dbReference>
<feature type="compositionally biased region" description="Low complexity" evidence="1">
    <location>
        <begin position="648"/>
        <end position="663"/>
    </location>
</feature>
<dbReference type="PANTHER" id="PTHR46717:SF1">
    <property type="entry name" value="E3 UBIQUITIN-PROTEIN LIGASE RNF180"/>
    <property type="match status" value="1"/>
</dbReference>
<keyword evidence="3" id="KW-1185">Reference proteome</keyword>
<dbReference type="GO" id="GO:0042415">
    <property type="term" value="P:norepinephrine metabolic process"/>
    <property type="evidence" value="ECO:0007669"/>
    <property type="project" value="TreeGrafter"/>
</dbReference>
<dbReference type="PANTHER" id="PTHR46717">
    <property type="entry name" value="E3 UBIQUITIN-PROTEIN LIGASE RNF180"/>
    <property type="match status" value="1"/>
</dbReference>
<dbReference type="AlphaFoldDB" id="A0AA40I8W7"/>
<feature type="compositionally biased region" description="Basic residues" evidence="1">
    <location>
        <begin position="454"/>
        <end position="467"/>
    </location>
</feature>
<dbReference type="GO" id="GO:0042428">
    <property type="term" value="P:serotonin metabolic process"/>
    <property type="evidence" value="ECO:0007669"/>
    <property type="project" value="TreeGrafter"/>
</dbReference>
<dbReference type="EMBL" id="JAULJE010000003">
    <property type="protein sequence ID" value="KAK1345229.1"/>
    <property type="molecule type" value="Genomic_DNA"/>
</dbReference>
<feature type="region of interest" description="Disordered" evidence="1">
    <location>
        <begin position="193"/>
        <end position="220"/>
    </location>
</feature>
<evidence type="ECO:0000313" key="2">
    <source>
        <dbReference type="EMBL" id="KAK1345229.1"/>
    </source>
</evidence>
<accession>A0AA40I8W7</accession>
<feature type="region of interest" description="Disordered" evidence="1">
    <location>
        <begin position="451"/>
        <end position="476"/>
    </location>
</feature>
<feature type="region of interest" description="Disordered" evidence="1">
    <location>
        <begin position="728"/>
        <end position="781"/>
    </location>
</feature>
<evidence type="ECO:0000313" key="3">
    <source>
        <dbReference type="Proteomes" id="UP001177744"/>
    </source>
</evidence>
<sequence length="781" mass="85961">MGQDSPLCPLQPCGPKFLSRGLELLGGVERLCHHHGDDASVPPPGRVPPNCPLLLAILWAILCPHGGSYIMKRSKEVVTKNHNQEEINVLRCWKCRKCIARSGCFMNYLENQGTKDRYDSADDQNTCRVWHMNIEALPEWINRLLQKAQWTVGKLNCPFCGARLGGFNFVSTPKCSCGQRAAVHLSKSRTDYQPAQAGRLMRPSPKYSSHPTVRSGGDSEALLTGGTFKDRNCRLLNMAQKNNGPGRLTEALCLEVRSTCVQMKEEKLLFKASDSKHQLFVPQLVTGRCTRRASHRKSQSLDLSIGEKLTLLPTFYEIHIKIAVPFTYHQVLILICCCRGFQRLPVSPRHKEEEDCQSGLGASAGYPDHAGSSGLAFLMDLPSAGRRTLEASDQEERLSPLDILRAGSFPLGAIHQRLSKRERSKLKNLRRKQRRHERWLQKQAQRAIEITQSARRRLTSRYAKKHPVGGQDPRLTRSIPQPPCLCPLRGHPSHCAGLGRLPYLCLRLHSGPTCTRNLLLSGLWEPSEVGNNPGDQGKATPPLTPQLLPLPAAQAWLALDSHSYKYTRGPVHSPVLWGSGQNRLSYISRGVPDCERTLTNDMNTDDEIEYVEEKESYICAILSIMLSMSIHAIANVVLEPGEPWAPGPGEAAGPWSRVSPGPRVRARPRAPGSGGVKDYQAQTMLLASGVFSISSLLSHTGSGEEATVAGLGVEGIDATTTVGTLSLRGSPSPHLLLSSLPHHHRRRQAGGPQGRERTGSSNSTITPGDLTPDLMSLPHLY</sequence>
<feature type="region of interest" description="Disordered" evidence="1">
    <location>
        <begin position="648"/>
        <end position="676"/>
    </location>
</feature>
<name>A0AA40I8W7_CNENI</name>
<feature type="compositionally biased region" description="Low complexity" evidence="1">
    <location>
        <begin position="728"/>
        <end position="740"/>
    </location>
</feature>
<dbReference type="Proteomes" id="UP001177744">
    <property type="component" value="Unassembled WGS sequence"/>
</dbReference>
<dbReference type="GO" id="GO:0061630">
    <property type="term" value="F:ubiquitin protein ligase activity"/>
    <property type="evidence" value="ECO:0007669"/>
    <property type="project" value="InterPro"/>
</dbReference>